<dbReference type="PANTHER" id="PTHR48069:SF3">
    <property type="entry name" value="DIHYDROFOLATE REDUCTASE"/>
    <property type="match status" value="1"/>
</dbReference>
<evidence type="ECO:0000256" key="5">
    <source>
        <dbReference type="ARBA" id="ARBA00022857"/>
    </source>
</evidence>
<evidence type="ECO:0000256" key="2">
    <source>
        <dbReference type="ARBA" id="ARBA00009539"/>
    </source>
</evidence>
<dbReference type="InterPro" id="IPR001796">
    <property type="entry name" value="DHFR_dom"/>
</dbReference>
<comment type="caution">
    <text evidence="10">The sequence shown here is derived from an EMBL/GenBank/DDBJ whole genome shotgun (WGS) entry which is preliminary data.</text>
</comment>
<dbReference type="SUPFAM" id="SSF53597">
    <property type="entry name" value="Dihydrofolate reductase-like"/>
    <property type="match status" value="1"/>
</dbReference>
<keyword evidence="6 8" id="KW-0560">Oxidoreductase</keyword>
<dbReference type="Gene3D" id="3.40.430.10">
    <property type="entry name" value="Dihydrofolate Reductase, subunit A"/>
    <property type="match status" value="1"/>
</dbReference>
<name>A0ABT7LKK2_9BURK</name>
<comment type="function">
    <text evidence="7 8">Key enzyme in folate metabolism. Catalyzes an essential reaction for de novo glycine and purine synthesis, and for DNA precursor synthesis.</text>
</comment>
<keyword evidence="11" id="KW-1185">Reference proteome</keyword>
<dbReference type="EC" id="1.5.1.3" evidence="3 8"/>
<dbReference type="PRINTS" id="PR00070">
    <property type="entry name" value="DHFR"/>
</dbReference>
<evidence type="ECO:0000259" key="9">
    <source>
        <dbReference type="PROSITE" id="PS51330"/>
    </source>
</evidence>
<keyword evidence="4 8" id="KW-0554">One-carbon metabolism</keyword>
<gene>
    <name evidence="10" type="ORF">QRD43_15895</name>
</gene>
<accession>A0ABT7LKK2</accession>
<dbReference type="Pfam" id="PF00186">
    <property type="entry name" value="DHFR_1"/>
    <property type="match status" value="1"/>
</dbReference>
<evidence type="ECO:0000256" key="7">
    <source>
        <dbReference type="ARBA" id="ARBA00025067"/>
    </source>
</evidence>
<comment type="pathway">
    <text evidence="1 8">Cofactor biosynthesis; tetrahydrofolate biosynthesis; 5,6,7,8-tetrahydrofolate from 7,8-dihydrofolate: step 1/1.</text>
</comment>
<dbReference type="EMBL" id="JASVDS010000004">
    <property type="protein sequence ID" value="MDL5033397.1"/>
    <property type="molecule type" value="Genomic_DNA"/>
</dbReference>
<dbReference type="InterPro" id="IPR012259">
    <property type="entry name" value="DHFR"/>
</dbReference>
<comment type="similarity">
    <text evidence="2 8">Belongs to the dihydrofolate reductase family.</text>
</comment>
<evidence type="ECO:0000256" key="6">
    <source>
        <dbReference type="ARBA" id="ARBA00023002"/>
    </source>
</evidence>
<dbReference type="RefSeq" id="WP_285983479.1">
    <property type="nucleotide sequence ID" value="NZ_JASVDS010000004.1"/>
</dbReference>
<dbReference type="PANTHER" id="PTHR48069">
    <property type="entry name" value="DIHYDROFOLATE REDUCTASE"/>
    <property type="match status" value="1"/>
</dbReference>
<sequence length="168" mass="18664">MQDLTLIAGICRDRGIGRGNELLVRLPEDMAHFKALTMGATVLMGRKTWDSIPARFRPLPGRRNLVLSRQAGLQLDGAEVFPDLGAALAACGAGERVFVMGGAEIYALALPLATALELTEFDIQRPADAFFPAWDGTAFREVRREQHQHRAGEPDGFTYRFVRLERQR</sequence>
<evidence type="ECO:0000256" key="3">
    <source>
        <dbReference type="ARBA" id="ARBA00012856"/>
    </source>
</evidence>
<evidence type="ECO:0000313" key="11">
    <source>
        <dbReference type="Proteomes" id="UP001238603"/>
    </source>
</evidence>
<protein>
    <recommendedName>
        <fullName evidence="3 8">Dihydrofolate reductase</fullName>
        <ecNumber evidence="3 8">1.5.1.3</ecNumber>
    </recommendedName>
</protein>
<evidence type="ECO:0000256" key="1">
    <source>
        <dbReference type="ARBA" id="ARBA00004903"/>
    </source>
</evidence>
<organism evidence="10 11">
    <name type="scientific">Roseateles subflavus</name>
    <dbReference type="NCBI Taxonomy" id="3053353"/>
    <lineage>
        <taxon>Bacteria</taxon>
        <taxon>Pseudomonadati</taxon>
        <taxon>Pseudomonadota</taxon>
        <taxon>Betaproteobacteria</taxon>
        <taxon>Burkholderiales</taxon>
        <taxon>Sphaerotilaceae</taxon>
        <taxon>Roseateles</taxon>
    </lineage>
</organism>
<dbReference type="CDD" id="cd00209">
    <property type="entry name" value="DHFR"/>
    <property type="match status" value="1"/>
</dbReference>
<dbReference type="GO" id="GO:0004146">
    <property type="term" value="F:dihydrofolate reductase activity"/>
    <property type="evidence" value="ECO:0007669"/>
    <property type="project" value="UniProtKB-EC"/>
</dbReference>
<dbReference type="PROSITE" id="PS51330">
    <property type="entry name" value="DHFR_2"/>
    <property type="match status" value="1"/>
</dbReference>
<dbReference type="Proteomes" id="UP001238603">
    <property type="component" value="Unassembled WGS sequence"/>
</dbReference>
<evidence type="ECO:0000256" key="4">
    <source>
        <dbReference type="ARBA" id="ARBA00022563"/>
    </source>
</evidence>
<proteinExistence type="inferred from homology"/>
<evidence type="ECO:0000256" key="8">
    <source>
        <dbReference type="PIRNR" id="PIRNR000194"/>
    </source>
</evidence>
<evidence type="ECO:0000313" key="10">
    <source>
        <dbReference type="EMBL" id="MDL5033397.1"/>
    </source>
</evidence>
<dbReference type="PIRSF" id="PIRSF000194">
    <property type="entry name" value="DHFR"/>
    <property type="match status" value="1"/>
</dbReference>
<reference evidence="10 11" key="1">
    <citation type="submission" date="2023-06" db="EMBL/GenBank/DDBJ databases">
        <title>Pelomonas sp. APW6 16S ribosomal RNA gene genome sequencing and assembly.</title>
        <authorList>
            <person name="Woo H."/>
        </authorList>
    </citation>
    <scope>NUCLEOTIDE SEQUENCE [LARGE SCALE GENOMIC DNA]</scope>
    <source>
        <strain evidence="10 11">APW6</strain>
    </source>
</reference>
<feature type="domain" description="DHFR" evidence="9">
    <location>
        <begin position="3"/>
        <end position="166"/>
    </location>
</feature>
<dbReference type="InterPro" id="IPR024072">
    <property type="entry name" value="DHFR-like_dom_sf"/>
</dbReference>
<comment type="catalytic activity">
    <reaction evidence="8">
        <text>(6S)-5,6,7,8-tetrahydrofolate + NADP(+) = 7,8-dihydrofolate + NADPH + H(+)</text>
        <dbReference type="Rhea" id="RHEA:15009"/>
        <dbReference type="ChEBI" id="CHEBI:15378"/>
        <dbReference type="ChEBI" id="CHEBI:57451"/>
        <dbReference type="ChEBI" id="CHEBI:57453"/>
        <dbReference type="ChEBI" id="CHEBI:57783"/>
        <dbReference type="ChEBI" id="CHEBI:58349"/>
        <dbReference type="EC" id="1.5.1.3"/>
    </reaction>
</comment>
<keyword evidence="5 8" id="KW-0521">NADP</keyword>